<evidence type="ECO:0000313" key="3">
    <source>
        <dbReference type="EMBL" id="OIJ35496.1"/>
    </source>
</evidence>
<dbReference type="PROSITE" id="PS51841">
    <property type="entry name" value="LTD"/>
    <property type="match status" value="1"/>
</dbReference>
<dbReference type="SUPFAM" id="SSF74853">
    <property type="entry name" value="Lamin A/C globular tail domain"/>
    <property type="match status" value="1"/>
</dbReference>
<organism evidence="3 4">
    <name type="scientific">Rothia kristinae</name>
    <dbReference type="NCBI Taxonomy" id="37923"/>
    <lineage>
        <taxon>Bacteria</taxon>
        <taxon>Bacillati</taxon>
        <taxon>Actinomycetota</taxon>
        <taxon>Actinomycetes</taxon>
        <taxon>Micrococcales</taxon>
        <taxon>Micrococcaceae</taxon>
        <taxon>Rothia</taxon>
    </lineage>
</organism>
<evidence type="ECO:0000313" key="4">
    <source>
        <dbReference type="Proteomes" id="UP000179540"/>
    </source>
</evidence>
<dbReference type="AlphaFoldDB" id="A0A1S2MYS6"/>
<proteinExistence type="predicted"/>
<dbReference type="EMBL" id="MODZ01000008">
    <property type="protein sequence ID" value="OIJ35496.1"/>
    <property type="molecule type" value="Genomic_DNA"/>
</dbReference>
<dbReference type="Pfam" id="PF00932">
    <property type="entry name" value="LTD"/>
    <property type="match status" value="1"/>
</dbReference>
<evidence type="ECO:0000256" key="1">
    <source>
        <dbReference type="SAM" id="SignalP"/>
    </source>
</evidence>
<dbReference type="InterPro" id="IPR036415">
    <property type="entry name" value="Lamin_tail_dom_sf"/>
</dbReference>
<protein>
    <recommendedName>
        <fullName evidence="2">LTD domain-containing protein</fullName>
    </recommendedName>
</protein>
<feature type="domain" description="LTD" evidence="2">
    <location>
        <begin position="28"/>
        <end position="155"/>
    </location>
</feature>
<comment type="caution">
    <text evidence="3">The sequence shown here is derived from an EMBL/GenBank/DDBJ whole genome shotgun (WGS) entry which is preliminary data.</text>
</comment>
<feature type="signal peptide" evidence="1">
    <location>
        <begin position="1"/>
        <end position="35"/>
    </location>
</feature>
<dbReference type="InterPro" id="IPR001322">
    <property type="entry name" value="Lamin_tail_dom"/>
</dbReference>
<dbReference type="Gene3D" id="2.60.40.1260">
    <property type="entry name" value="Lamin Tail domain"/>
    <property type="match status" value="1"/>
</dbReference>
<accession>A0A1S2MYS6</accession>
<gene>
    <name evidence="3" type="ORF">BK826_07055</name>
</gene>
<name>A0A1S2MYS6_9MICC</name>
<reference evidence="3 4" key="1">
    <citation type="submission" date="2016-10" db="EMBL/GenBank/DDBJ databases">
        <title>Draft genome sequence of strain LCT isolated from the Shenzhou X spacecraft of China.</title>
        <authorList>
            <person name="Huang B."/>
        </authorList>
    </citation>
    <scope>NUCLEOTIDE SEQUENCE [LARGE SCALE GENOMIC DNA]</scope>
    <source>
        <strain evidence="3 4">LCT-H5</strain>
    </source>
</reference>
<feature type="chain" id="PRO_5010295128" description="LTD domain-containing protein" evidence="1">
    <location>
        <begin position="36"/>
        <end position="164"/>
    </location>
</feature>
<dbReference type="Proteomes" id="UP000179540">
    <property type="component" value="Unassembled WGS sequence"/>
</dbReference>
<keyword evidence="1" id="KW-0732">Signal</keyword>
<evidence type="ECO:0000259" key="2">
    <source>
        <dbReference type="PROSITE" id="PS51841"/>
    </source>
</evidence>
<sequence length="164" mass="17641">MEPMPFLYSRSLRTAAAAAALAVLIPAATMAPADAAVGKPVDIVKIRYDLPGNDGSGNRQYVQEFIQLRNVSGRPVNLTGYRVQDDGAKHTFAFPRNFVLGAGKTVEVHSGKGRATGSIQYWNTTSFVWNNDHDRATLRDGRGKVLETCGYVGTHAKGGATKTC</sequence>